<dbReference type="GO" id="GO:0017089">
    <property type="term" value="F:glycolipid transfer activity"/>
    <property type="evidence" value="ECO:0007669"/>
    <property type="project" value="TreeGrafter"/>
</dbReference>
<dbReference type="NCBIfam" id="TIGR03002">
    <property type="entry name" value="outer_YhbN_LptA"/>
    <property type="match status" value="1"/>
</dbReference>
<sequence length="232" mass="23891">MLLGAALACAPALAAPAGSGTRPAPASTGAGKHATPAQPAAAGSQAGSRGASQSGKKPAEQPDTVVLSDTLNYNDAKKESVFTGSVVMTRGLMTLRADKLALHQDAEGFQYGTATVGPGKLVFVRQENPEKFEVIEARGLRAEYDGKTEEFEMIGKAVVTRFICGKPFDTISGERVKYNQKTDIYQAYGGPNSAAAGGRVRSVAQPGAKADAAVAECSKKSAQGTGRATGKQ</sequence>
<dbReference type="InterPro" id="IPR005653">
    <property type="entry name" value="OstA-like_N"/>
</dbReference>
<keyword evidence="1 4" id="KW-0813">Transport</keyword>
<protein>
    <recommendedName>
        <fullName evidence="4">Lipopolysaccharide export system protein LptA</fullName>
    </recommendedName>
</protein>
<name>A0A225MH70_9BURK</name>
<dbReference type="HAMAP" id="MF_01914">
    <property type="entry name" value="LPS_assembly_LptA"/>
    <property type="match status" value="1"/>
</dbReference>
<keyword evidence="3 4" id="KW-0574">Periplasm</keyword>
<dbReference type="PANTHER" id="PTHR36504">
    <property type="entry name" value="LIPOPOLYSACCHARIDE EXPORT SYSTEM PROTEIN LPTA"/>
    <property type="match status" value="1"/>
</dbReference>
<dbReference type="InterPro" id="IPR014340">
    <property type="entry name" value="LptA"/>
</dbReference>
<evidence type="ECO:0000256" key="2">
    <source>
        <dbReference type="ARBA" id="ARBA00022729"/>
    </source>
</evidence>
<dbReference type="Proteomes" id="UP000214603">
    <property type="component" value="Unassembled WGS sequence"/>
</dbReference>
<dbReference type="GO" id="GO:0015920">
    <property type="term" value="P:lipopolysaccharide transport"/>
    <property type="evidence" value="ECO:0007669"/>
    <property type="project" value="UniProtKB-UniRule"/>
</dbReference>
<dbReference type="GO" id="GO:0030288">
    <property type="term" value="C:outer membrane-bounded periplasmic space"/>
    <property type="evidence" value="ECO:0007669"/>
    <property type="project" value="TreeGrafter"/>
</dbReference>
<organism evidence="7 8">
    <name type="scientific">Candidimonas nitroreducens</name>
    <dbReference type="NCBI Taxonomy" id="683354"/>
    <lineage>
        <taxon>Bacteria</taxon>
        <taxon>Pseudomonadati</taxon>
        <taxon>Pseudomonadota</taxon>
        <taxon>Betaproteobacteria</taxon>
        <taxon>Burkholderiales</taxon>
        <taxon>Alcaligenaceae</taxon>
        <taxon>Candidimonas</taxon>
    </lineage>
</organism>
<dbReference type="Gene3D" id="2.60.450.10">
    <property type="entry name" value="Lipopolysaccharide (LPS) transport protein A like domain"/>
    <property type="match status" value="1"/>
</dbReference>
<evidence type="ECO:0000313" key="8">
    <source>
        <dbReference type="Proteomes" id="UP000214603"/>
    </source>
</evidence>
<dbReference type="EMBL" id="NJIH01000007">
    <property type="protein sequence ID" value="OWT59290.1"/>
    <property type="molecule type" value="Genomic_DNA"/>
</dbReference>
<keyword evidence="2" id="KW-0732">Signal</keyword>
<dbReference type="GO" id="GO:0001530">
    <property type="term" value="F:lipopolysaccharide binding"/>
    <property type="evidence" value="ECO:0007669"/>
    <property type="project" value="InterPro"/>
</dbReference>
<evidence type="ECO:0000256" key="4">
    <source>
        <dbReference type="HAMAP-Rule" id="MF_01914"/>
    </source>
</evidence>
<keyword evidence="8" id="KW-1185">Reference proteome</keyword>
<dbReference type="Pfam" id="PF03968">
    <property type="entry name" value="LptD_N"/>
    <property type="match status" value="1"/>
</dbReference>
<dbReference type="GO" id="GO:0009279">
    <property type="term" value="C:cell outer membrane"/>
    <property type="evidence" value="ECO:0007669"/>
    <property type="project" value="TreeGrafter"/>
</dbReference>
<feature type="region of interest" description="Disordered" evidence="5">
    <location>
        <begin position="14"/>
        <end position="65"/>
    </location>
</feature>
<dbReference type="AlphaFoldDB" id="A0A225MH70"/>
<accession>A0A225MH70</accession>
<feature type="domain" description="Organic solvent tolerance-like N-terminal" evidence="6">
    <location>
        <begin position="66"/>
        <end position="183"/>
    </location>
</feature>
<evidence type="ECO:0000256" key="3">
    <source>
        <dbReference type="ARBA" id="ARBA00022764"/>
    </source>
</evidence>
<evidence type="ECO:0000259" key="6">
    <source>
        <dbReference type="Pfam" id="PF03968"/>
    </source>
</evidence>
<dbReference type="PANTHER" id="PTHR36504:SF1">
    <property type="entry name" value="LIPOPOLYSACCHARIDE EXPORT SYSTEM PROTEIN LPTA"/>
    <property type="match status" value="1"/>
</dbReference>
<evidence type="ECO:0000256" key="1">
    <source>
        <dbReference type="ARBA" id="ARBA00022448"/>
    </source>
</evidence>
<comment type="caution">
    <text evidence="7">The sequence shown here is derived from an EMBL/GenBank/DDBJ whole genome shotgun (WGS) entry which is preliminary data.</text>
</comment>
<dbReference type="OrthoDB" id="5294855at2"/>
<dbReference type="GO" id="GO:0043165">
    <property type="term" value="P:Gram-negative-bacterium-type cell outer membrane assembly"/>
    <property type="evidence" value="ECO:0007669"/>
    <property type="project" value="UniProtKB-UniRule"/>
</dbReference>
<comment type="subunit">
    <text evidence="4">Component of the lipopolysaccharide transport and assembly complex.</text>
</comment>
<gene>
    <name evidence="4 7" type="primary">lptA</name>
    <name evidence="7" type="ORF">CEY11_12640</name>
</gene>
<evidence type="ECO:0000313" key="7">
    <source>
        <dbReference type="EMBL" id="OWT59290.1"/>
    </source>
</evidence>
<reference evidence="8" key="1">
    <citation type="submission" date="2017-06" db="EMBL/GenBank/DDBJ databases">
        <title>Herbaspirillum phytohormonus sp. nov., isolated from the root nodule of Robinia pseudoacacia in lead-zinc mine.</title>
        <authorList>
            <person name="Fan M."/>
            <person name="Lin Y."/>
        </authorList>
    </citation>
    <scope>NUCLEOTIDE SEQUENCE [LARGE SCALE GENOMIC DNA]</scope>
    <source>
        <strain evidence="8">SC-089</strain>
    </source>
</reference>
<comment type="similarity">
    <text evidence="4">Belongs to the LptA family.</text>
</comment>
<comment type="function">
    <text evidence="4">Involved in the assembly of lipopolysaccharide (LPS). Required for the translocation of LPS from the inner membrane to the outer membrane.</text>
</comment>
<comment type="subcellular location">
    <subcellularLocation>
        <location evidence="4">Periplasm</location>
    </subcellularLocation>
</comment>
<proteinExistence type="inferred from homology"/>
<evidence type="ECO:0000256" key="5">
    <source>
        <dbReference type="SAM" id="MobiDB-lite"/>
    </source>
</evidence>
<feature type="compositionally biased region" description="Low complexity" evidence="5">
    <location>
        <begin position="36"/>
        <end position="55"/>
    </location>
</feature>
<dbReference type="InterPro" id="IPR052037">
    <property type="entry name" value="LPS_export_LptA"/>
</dbReference>